<reference evidence="3 4" key="1">
    <citation type="submission" date="2019-03" db="EMBL/GenBank/DDBJ databases">
        <title>Genomic Encyclopedia of Type Strains, Phase IV (KMG-IV): sequencing the most valuable type-strain genomes for metagenomic binning, comparative biology and taxonomic classification.</title>
        <authorList>
            <person name="Goeker M."/>
        </authorList>
    </citation>
    <scope>NUCLEOTIDE SEQUENCE [LARGE SCALE GENOMIC DNA]</scope>
    <source>
        <strain evidence="3 4">DSM 46770</strain>
    </source>
</reference>
<sequence length="132" mass="14330">MAEQRNDRREDPIHALDTDYEDAGQPALEDTTEDFVVPGDEPVAMGEFGTTGTEKEAGEPLDIALSREEPDIWNRAPGTEGDAEADPVAGRLVAEDRGSRPDHEDQLVAEDEGVDSGGFSAEEQAVHEREEP</sequence>
<dbReference type="EMBL" id="SNYN01000019">
    <property type="protein sequence ID" value="TDQ48253.1"/>
    <property type="molecule type" value="Genomic_DNA"/>
</dbReference>
<name>A0A4R6URM3_9ACTN</name>
<proteinExistence type="predicted"/>
<feature type="region of interest" description="Disordered" evidence="1">
    <location>
        <begin position="94"/>
        <end position="132"/>
    </location>
</feature>
<evidence type="ECO:0000256" key="1">
    <source>
        <dbReference type="SAM" id="MobiDB-lite"/>
    </source>
</evidence>
<dbReference type="AlphaFoldDB" id="A0A4R6URM3"/>
<feature type="region of interest" description="Disordered" evidence="1">
    <location>
        <begin position="1"/>
        <end position="58"/>
    </location>
</feature>
<feature type="compositionally biased region" description="Basic and acidic residues" evidence="1">
    <location>
        <begin position="1"/>
        <end position="17"/>
    </location>
</feature>
<comment type="caution">
    <text evidence="3">The sequence shown here is derived from an EMBL/GenBank/DDBJ whole genome shotgun (WGS) entry which is preliminary data.</text>
</comment>
<organism evidence="3 4">
    <name type="scientific">Actinorugispora endophytica</name>
    <dbReference type="NCBI Taxonomy" id="1605990"/>
    <lineage>
        <taxon>Bacteria</taxon>
        <taxon>Bacillati</taxon>
        <taxon>Actinomycetota</taxon>
        <taxon>Actinomycetes</taxon>
        <taxon>Streptosporangiales</taxon>
        <taxon>Nocardiopsidaceae</taxon>
        <taxon>Actinorugispora</taxon>
    </lineage>
</organism>
<accession>A0A4R6URM3</accession>
<dbReference type="RefSeq" id="WP_133742799.1">
    <property type="nucleotide sequence ID" value="NZ_SNYN01000019.1"/>
</dbReference>
<protein>
    <recommendedName>
        <fullName evidence="2">DUF5709 domain-containing protein</fullName>
    </recommendedName>
</protein>
<evidence type="ECO:0000313" key="4">
    <source>
        <dbReference type="Proteomes" id="UP000295281"/>
    </source>
</evidence>
<dbReference type="OrthoDB" id="3436551at2"/>
<dbReference type="Pfam" id="PF18970">
    <property type="entry name" value="DUF5709"/>
    <property type="match status" value="1"/>
</dbReference>
<evidence type="ECO:0000259" key="2">
    <source>
        <dbReference type="Pfam" id="PF18970"/>
    </source>
</evidence>
<feature type="domain" description="DUF5709" evidence="2">
    <location>
        <begin position="85"/>
        <end position="131"/>
    </location>
</feature>
<keyword evidence="4" id="KW-1185">Reference proteome</keyword>
<gene>
    <name evidence="3" type="ORF">EV190_11967</name>
</gene>
<feature type="compositionally biased region" description="Basic and acidic residues" evidence="1">
    <location>
        <begin position="94"/>
        <end position="106"/>
    </location>
</feature>
<dbReference type="InterPro" id="IPR043763">
    <property type="entry name" value="DUF5709"/>
</dbReference>
<evidence type="ECO:0000313" key="3">
    <source>
        <dbReference type="EMBL" id="TDQ48253.1"/>
    </source>
</evidence>
<dbReference type="Proteomes" id="UP000295281">
    <property type="component" value="Unassembled WGS sequence"/>
</dbReference>